<feature type="domain" description="EAL" evidence="2">
    <location>
        <begin position="12"/>
        <end position="259"/>
    </location>
</feature>
<dbReference type="GO" id="GO:0071111">
    <property type="term" value="F:cyclic-guanylate-specific phosphodiesterase activity"/>
    <property type="evidence" value="ECO:0007669"/>
    <property type="project" value="InterPro"/>
</dbReference>
<dbReference type="InterPro" id="IPR035919">
    <property type="entry name" value="EAL_sf"/>
</dbReference>
<organism evidence="3 4">
    <name type="scientific">Cellulomonas carbonis T26</name>
    <dbReference type="NCBI Taxonomy" id="947969"/>
    <lineage>
        <taxon>Bacteria</taxon>
        <taxon>Bacillati</taxon>
        <taxon>Actinomycetota</taxon>
        <taxon>Actinomycetes</taxon>
        <taxon>Micrococcales</taxon>
        <taxon>Cellulomonadaceae</taxon>
        <taxon>Cellulomonas</taxon>
    </lineage>
</organism>
<dbReference type="CDD" id="cd01948">
    <property type="entry name" value="EAL"/>
    <property type="match status" value="1"/>
</dbReference>
<reference evidence="3 4" key="1">
    <citation type="submission" date="2013-08" db="EMBL/GenBank/DDBJ databases">
        <title>Genome sequencing of Cellulomonas carbonis T26.</title>
        <authorList>
            <person name="Chen F."/>
            <person name="Li Y."/>
            <person name="Wang G."/>
        </authorList>
    </citation>
    <scope>NUCLEOTIDE SEQUENCE [LARGE SCALE GENOMIC DNA]</scope>
    <source>
        <strain evidence="3 4">T26</strain>
    </source>
</reference>
<reference evidence="3 4" key="2">
    <citation type="journal article" date="2015" name="Stand. Genomic Sci.">
        <title>Draft genome sequence of Cellulomonas carbonis T26(T) and comparative analysis of six Cellulomonas genomes.</title>
        <authorList>
            <person name="Zhuang W."/>
            <person name="Zhang S."/>
            <person name="Xia X."/>
            <person name="Wang G."/>
        </authorList>
    </citation>
    <scope>NUCLEOTIDE SEQUENCE [LARGE SCALE GENOMIC DNA]</scope>
    <source>
        <strain evidence="3 4">T26</strain>
    </source>
</reference>
<dbReference type="EMBL" id="AXCY01000012">
    <property type="protein sequence ID" value="KGM11853.1"/>
    <property type="molecule type" value="Genomic_DNA"/>
</dbReference>
<sequence length="402" mass="42793">MSVGTDDVDDLVDLDDPRWRDALERVVAGEGLHVVAQPIIDVARARIAGYELLSRFTGPPRRSPDVWFHAARRHGLDARLSARAIRLLRDVAAGRPAGTFVTLNVEPHLLVDPLVQAELIGSGRLDDTVVELTEHVGYGDEAVLAEVMAAVRAAGGRIAMDDAGTGYSGLTQMLTVRPDIVKVDRELVQGLDRDPVRRAAVRLLGDLAGRMDAWLLAEGVETHAELAELADLKVPLVQGWAVGRPEPGWPELPPATATAVASHRLRAGLGDHVAALVRPAEVRAHAAVDPVRPGVEEGDVLLDVRGRPASVVVQDPAGGHHLVPALVVAPSSPPDEVLRRAMARVARWRHAPVVCTDSAGAVVGTITVAALVDHVLAQRDGEPAPPRQHVHVRSVHTLGATP</sequence>
<evidence type="ECO:0000313" key="3">
    <source>
        <dbReference type="EMBL" id="KGM11853.1"/>
    </source>
</evidence>
<evidence type="ECO:0000313" key="4">
    <source>
        <dbReference type="Proteomes" id="UP000029839"/>
    </source>
</evidence>
<dbReference type="Gene3D" id="3.20.20.450">
    <property type="entry name" value="EAL domain"/>
    <property type="match status" value="1"/>
</dbReference>
<protein>
    <submittedName>
        <fullName evidence="3">Diguanylate phosphodiesterase</fullName>
    </submittedName>
</protein>
<keyword evidence="4" id="KW-1185">Reference proteome</keyword>
<evidence type="ECO:0000259" key="2">
    <source>
        <dbReference type="PROSITE" id="PS50883"/>
    </source>
</evidence>
<dbReference type="PROSITE" id="PS50883">
    <property type="entry name" value="EAL"/>
    <property type="match status" value="1"/>
</dbReference>
<dbReference type="PANTHER" id="PTHR33121:SF76">
    <property type="entry name" value="SIGNALING PROTEIN"/>
    <property type="match status" value="1"/>
</dbReference>
<dbReference type="InterPro" id="IPR001633">
    <property type="entry name" value="EAL_dom"/>
</dbReference>
<feature type="region of interest" description="Disordered" evidence="1">
    <location>
        <begin position="380"/>
        <end position="402"/>
    </location>
</feature>
<dbReference type="RefSeq" id="WP_052425937.1">
    <property type="nucleotide sequence ID" value="NZ_AXCY01000012.1"/>
</dbReference>
<dbReference type="SUPFAM" id="SSF141868">
    <property type="entry name" value="EAL domain-like"/>
    <property type="match status" value="1"/>
</dbReference>
<dbReference type="Pfam" id="PF00563">
    <property type="entry name" value="EAL"/>
    <property type="match status" value="1"/>
</dbReference>
<dbReference type="PANTHER" id="PTHR33121">
    <property type="entry name" value="CYCLIC DI-GMP PHOSPHODIESTERASE PDEF"/>
    <property type="match status" value="1"/>
</dbReference>
<dbReference type="SMART" id="SM00052">
    <property type="entry name" value="EAL"/>
    <property type="match status" value="1"/>
</dbReference>
<comment type="caution">
    <text evidence="3">The sequence shown here is derived from an EMBL/GenBank/DDBJ whole genome shotgun (WGS) entry which is preliminary data.</text>
</comment>
<accession>A0A0A0BTX8</accession>
<dbReference type="OrthoDB" id="23692at2"/>
<dbReference type="AlphaFoldDB" id="A0A0A0BTX8"/>
<proteinExistence type="predicted"/>
<dbReference type="InterPro" id="IPR050706">
    <property type="entry name" value="Cyclic-di-GMP_PDE-like"/>
</dbReference>
<name>A0A0A0BTX8_9CELL</name>
<dbReference type="Proteomes" id="UP000029839">
    <property type="component" value="Unassembled WGS sequence"/>
</dbReference>
<gene>
    <name evidence="3" type="ORF">N868_04760</name>
</gene>
<evidence type="ECO:0000256" key="1">
    <source>
        <dbReference type="SAM" id="MobiDB-lite"/>
    </source>
</evidence>